<keyword evidence="4" id="KW-0560">Oxidoreductase</keyword>
<reference evidence="7 8" key="1">
    <citation type="submission" date="2013-03" db="EMBL/GenBank/DDBJ databases">
        <title>The Genome Sequence of Phialophora europaea CBS 101466.</title>
        <authorList>
            <consortium name="The Broad Institute Genomics Platform"/>
            <person name="Cuomo C."/>
            <person name="de Hoog S."/>
            <person name="Gorbushina A."/>
            <person name="Walker B."/>
            <person name="Young S.K."/>
            <person name="Zeng Q."/>
            <person name="Gargeya S."/>
            <person name="Fitzgerald M."/>
            <person name="Haas B."/>
            <person name="Abouelleil A."/>
            <person name="Allen A.W."/>
            <person name="Alvarado L."/>
            <person name="Arachchi H.M."/>
            <person name="Berlin A.M."/>
            <person name="Chapman S.B."/>
            <person name="Gainer-Dewar J."/>
            <person name="Goldberg J."/>
            <person name="Griggs A."/>
            <person name="Gujja S."/>
            <person name="Hansen M."/>
            <person name="Howarth C."/>
            <person name="Imamovic A."/>
            <person name="Ireland A."/>
            <person name="Larimer J."/>
            <person name="McCowan C."/>
            <person name="Murphy C."/>
            <person name="Pearson M."/>
            <person name="Poon T.W."/>
            <person name="Priest M."/>
            <person name="Roberts A."/>
            <person name="Saif S."/>
            <person name="Shea T."/>
            <person name="Sisk P."/>
            <person name="Sykes S."/>
            <person name="Wortman J."/>
            <person name="Nusbaum C."/>
            <person name="Birren B."/>
        </authorList>
    </citation>
    <scope>NUCLEOTIDE SEQUENCE [LARGE SCALE GENOMIC DNA]</scope>
    <source>
        <strain evidence="7 8">CBS 101466</strain>
    </source>
</reference>
<proteinExistence type="inferred from homology"/>
<dbReference type="GeneID" id="19973906"/>
<dbReference type="GO" id="GO:0010181">
    <property type="term" value="F:FMN binding"/>
    <property type="evidence" value="ECO:0007669"/>
    <property type="project" value="InterPro"/>
</dbReference>
<dbReference type="InterPro" id="IPR051799">
    <property type="entry name" value="NADH_flavin_oxidoreductase"/>
</dbReference>
<organism evidence="7 8">
    <name type="scientific">Cyphellophora europaea (strain CBS 101466)</name>
    <name type="common">Phialophora europaea</name>
    <dbReference type="NCBI Taxonomy" id="1220924"/>
    <lineage>
        <taxon>Eukaryota</taxon>
        <taxon>Fungi</taxon>
        <taxon>Dikarya</taxon>
        <taxon>Ascomycota</taxon>
        <taxon>Pezizomycotina</taxon>
        <taxon>Eurotiomycetes</taxon>
        <taxon>Chaetothyriomycetidae</taxon>
        <taxon>Chaetothyriales</taxon>
        <taxon>Cyphellophoraceae</taxon>
        <taxon>Cyphellophora</taxon>
    </lineage>
</organism>
<evidence type="ECO:0000256" key="4">
    <source>
        <dbReference type="ARBA" id="ARBA00023002"/>
    </source>
</evidence>
<evidence type="ECO:0000256" key="3">
    <source>
        <dbReference type="ARBA" id="ARBA00022643"/>
    </source>
</evidence>
<accession>W2RPT6</accession>
<evidence type="ECO:0000256" key="5">
    <source>
        <dbReference type="SAM" id="MobiDB-lite"/>
    </source>
</evidence>
<dbReference type="STRING" id="1220924.W2RPT6"/>
<evidence type="ECO:0000259" key="6">
    <source>
        <dbReference type="Pfam" id="PF00724"/>
    </source>
</evidence>
<protein>
    <recommendedName>
        <fullName evidence="6">NADH:flavin oxidoreductase/NADH oxidase N-terminal domain-containing protein</fullName>
    </recommendedName>
</protein>
<feature type="compositionally biased region" description="Low complexity" evidence="5">
    <location>
        <begin position="1"/>
        <end position="19"/>
    </location>
</feature>
<evidence type="ECO:0000313" key="8">
    <source>
        <dbReference type="Proteomes" id="UP000030752"/>
    </source>
</evidence>
<dbReference type="InParanoid" id="W2RPT6"/>
<evidence type="ECO:0000256" key="2">
    <source>
        <dbReference type="ARBA" id="ARBA00022630"/>
    </source>
</evidence>
<dbReference type="Gene3D" id="3.20.20.70">
    <property type="entry name" value="Aldolase class I"/>
    <property type="match status" value="1"/>
</dbReference>
<feature type="domain" description="NADH:flavin oxidoreductase/NADH oxidase N-terminal" evidence="6">
    <location>
        <begin position="49"/>
        <end position="397"/>
    </location>
</feature>
<dbReference type="HOGENOM" id="CLU_012153_6_3_1"/>
<name>W2RPT6_CYPE1</name>
<keyword evidence="3" id="KW-0288">FMN</keyword>
<dbReference type="InterPro" id="IPR001155">
    <property type="entry name" value="OxRdtase_FMN_N"/>
</dbReference>
<dbReference type="VEuPathDB" id="FungiDB:HMPREF1541_06567"/>
<gene>
    <name evidence="7" type="ORF">HMPREF1541_06567</name>
</gene>
<dbReference type="GO" id="GO:0016491">
    <property type="term" value="F:oxidoreductase activity"/>
    <property type="evidence" value="ECO:0007669"/>
    <property type="project" value="UniProtKB-KW"/>
</dbReference>
<keyword evidence="8" id="KW-1185">Reference proteome</keyword>
<dbReference type="CDD" id="cd04733">
    <property type="entry name" value="OYE_like_2_FMN"/>
    <property type="match status" value="1"/>
</dbReference>
<keyword evidence="2" id="KW-0285">Flavoprotein</keyword>
<dbReference type="Proteomes" id="UP000030752">
    <property type="component" value="Unassembled WGS sequence"/>
</dbReference>
<comment type="similarity">
    <text evidence="1">Belongs to the NADH:flavin oxidoreductase/NADH oxidase family.</text>
</comment>
<dbReference type="EMBL" id="KB822722">
    <property type="protein sequence ID" value="ETN38531.1"/>
    <property type="molecule type" value="Genomic_DNA"/>
</dbReference>
<dbReference type="OrthoDB" id="1663137at2759"/>
<evidence type="ECO:0000313" key="7">
    <source>
        <dbReference type="EMBL" id="ETN38531.1"/>
    </source>
</evidence>
<sequence length="479" mass="52611">MEYDTSTATTATGAPSGAAIAHGTTATDSSRGGAVRVAGPPTDTSVLSQPLTFPFSGKTAHNRFLKGPMTERLCAWNSPSEPISARGRPTPEYTHLYQRWGEGGIGVIVSGNTMVKYDAVEAFGNPILCDDHDGRVAAFQEVTAAAKKHGSLMVAQLSHPGRQGTKWLNPHPVSASDVHLKIKWAGNEFAPPRPMEVAEIKEMVRLWGETSYLCWKAGFDGVQVHCAHGYLLAQFLSPSTNQRTDEYGGNLANRSRIVFEIIQEIDRRVRQYDPSFIVCVKLNSVEFQDKGTTPEEARELALKLEEARVDFVDLSGGTFEARAFEHKKESTVKREAYFIEFAEQLRPLLKKTKVYVTGGLRTASGMVKAVESGACDGVGIARPLAAEPYLCKEILEGKVTSAIENFMPLPLNTQSSGTQLHQIGRGQEGISDWSVEAEVERWKEANEIEAKRKEKMLPVVDSSGYAWIEAVDGFRYLKT</sequence>
<dbReference type="eggNOG" id="KOG0134">
    <property type="taxonomic scope" value="Eukaryota"/>
</dbReference>
<dbReference type="PANTHER" id="PTHR43656:SF5">
    <property type="entry name" value="NADH:FLAVIN OXIDOREDUCTASE_NADH OXIDASE N-TERMINAL DOMAIN-CONTAINING PROTEIN"/>
    <property type="match status" value="1"/>
</dbReference>
<dbReference type="Pfam" id="PF00724">
    <property type="entry name" value="Oxidored_FMN"/>
    <property type="match status" value="1"/>
</dbReference>
<feature type="region of interest" description="Disordered" evidence="5">
    <location>
        <begin position="1"/>
        <end position="34"/>
    </location>
</feature>
<dbReference type="PANTHER" id="PTHR43656">
    <property type="entry name" value="BINDING OXIDOREDUCTASE, PUTATIVE (AFU_ORTHOLOGUE AFUA_2G08260)-RELATED"/>
    <property type="match status" value="1"/>
</dbReference>
<dbReference type="AlphaFoldDB" id="W2RPT6"/>
<dbReference type="InterPro" id="IPR013785">
    <property type="entry name" value="Aldolase_TIM"/>
</dbReference>
<evidence type="ECO:0000256" key="1">
    <source>
        <dbReference type="ARBA" id="ARBA00005979"/>
    </source>
</evidence>
<dbReference type="SUPFAM" id="SSF51395">
    <property type="entry name" value="FMN-linked oxidoreductases"/>
    <property type="match status" value="1"/>
</dbReference>
<dbReference type="RefSeq" id="XP_008719120.1">
    <property type="nucleotide sequence ID" value="XM_008720898.1"/>
</dbReference>